<keyword evidence="2" id="KW-0830">Ubiquinone</keyword>
<name>A0ABY0TLA1_9PROT</name>
<dbReference type="SUPFAM" id="SSF53335">
    <property type="entry name" value="S-adenosyl-L-methionine-dependent methyltransferases"/>
    <property type="match status" value="1"/>
</dbReference>
<dbReference type="InterPro" id="IPR029063">
    <property type="entry name" value="SAM-dependent_MTases_sf"/>
</dbReference>
<feature type="domain" description="Methyltransferase" evidence="1">
    <location>
        <begin position="61"/>
        <end position="149"/>
    </location>
</feature>
<accession>A0ABY0TLA1</accession>
<protein>
    <submittedName>
        <fullName evidence="2">Ubiquinone/menaquinone biosynthesis C-methylase UbiE</fullName>
    </submittedName>
</protein>
<sequence length="218" mass="24442">MTEQFPAVAPQTDKKKLLDPSSSTITFYETHADEYFRRTVSLDLSHLHNRFLSLVDPGGSILDAGCGSGRDLRVFLNRGYQVTGIDASNALARLAQSYSGASCIPMRLEDLSFDQRFDAVWACASLLHFPKFMLLQILRRLYRAIVPGGVLYASVQSGYGESFASDGRFYAYYQLTEFVSLIEESGFIINDAWNSEDSLPNRPPIQWINVLAHRDSPL</sequence>
<keyword evidence="3" id="KW-1185">Reference proteome</keyword>
<dbReference type="CDD" id="cd02440">
    <property type="entry name" value="AdoMet_MTases"/>
    <property type="match status" value="1"/>
</dbReference>
<organism evidence="2 3">
    <name type="scientific">Nitrosospira multiformis</name>
    <dbReference type="NCBI Taxonomy" id="1231"/>
    <lineage>
        <taxon>Bacteria</taxon>
        <taxon>Pseudomonadati</taxon>
        <taxon>Pseudomonadota</taxon>
        <taxon>Betaproteobacteria</taxon>
        <taxon>Nitrosomonadales</taxon>
        <taxon>Nitrosomonadaceae</taxon>
        <taxon>Nitrosospira</taxon>
    </lineage>
</organism>
<comment type="caution">
    <text evidence="2">The sequence shown here is derived from an EMBL/GenBank/DDBJ whole genome shotgun (WGS) entry which is preliminary data.</text>
</comment>
<dbReference type="EMBL" id="FNKY01000001">
    <property type="protein sequence ID" value="SDR00738.1"/>
    <property type="molecule type" value="Genomic_DNA"/>
</dbReference>
<evidence type="ECO:0000313" key="2">
    <source>
        <dbReference type="EMBL" id="SDR00738.1"/>
    </source>
</evidence>
<dbReference type="Pfam" id="PF13649">
    <property type="entry name" value="Methyltransf_25"/>
    <property type="match status" value="1"/>
</dbReference>
<reference evidence="2 3" key="1">
    <citation type="submission" date="2016-10" db="EMBL/GenBank/DDBJ databases">
        <authorList>
            <person name="Varghese N."/>
            <person name="Submissions S."/>
        </authorList>
    </citation>
    <scope>NUCLEOTIDE SEQUENCE [LARGE SCALE GENOMIC DNA]</scope>
    <source>
        <strain evidence="2 3">Nl1</strain>
    </source>
</reference>
<proteinExistence type="predicted"/>
<evidence type="ECO:0000259" key="1">
    <source>
        <dbReference type="Pfam" id="PF13649"/>
    </source>
</evidence>
<dbReference type="InterPro" id="IPR041698">
    <property type="entry name" value="Methyltransf_25"/>
</dbReference>
<dbReference type="Gene3D" id="3.40.50.150">
    <property type="entry name" value="Vaccinia Virus protein VP39"/>
    <property type="match status" value="1"/>
</dbReference>
<dbReference type="PANTHER" id="PTHR43464">
    <property type="entry name" value="METHYLTRANSFERASE"/>
    <property type="match status" value="1"/>
</dbReference>
<dbReference type="PANTHER" id="PTHR43464:SF94">
    <property type="entry name" value="MALONYL-[ACYL-CARRIER PROTEIN] O-METHYLTRANSFERASE"/>
    <property type="match status" value="1"/>
</dbReference>
<dbReference type="Proteomes" id="UP000183471">
    <property type="component" value="Unassembled WGS sequence"/>
</dbReference>
<evidence type="ECO:0000313" key="3">
    <source>
        <dbReference type="Proteomes" id="UP000183471"/>
    </source>
</evidence>
<gene>
    <name evidence="2" type="ORF">SAMN05216402_3224</name>
</gene>
<dbReference type="RefSeq" id="WP_074634020.1">
    <property type="nucleotide sequence ID" value="NZ_FNKY01000001.1"/>
</dbReference>